<keyword evidence="1" id="KW-0472">Membrane</keyword>
<evidence type="ECO:0000313" key="3">
    <source>
        <dbReference type="Proteomes" id="UP000198878"/>
    </source>
</evidence>
<reference evidence="3" key="1">
    <citation type="submission" date="2016-10" db="EMBL/GenBank/DDBJ databases">
        <authorList>
            <person name="Varghese N."/>
            <person name="Submissions S."/>
        </authorList>
    </citation>
    <scope>NUCLEOTIDE SEQUENCE [LARGE SCALE GENOMIC DNA]</scope>
    <source>
        <strain evidence="3">DSM 44654</strain>
    </source>
</reference>
<dbReference type="AlphaFoldDB" id="A0A1H5QMN4"/>
<dbReference type="RefSeq" id="WP_086674285.1">
    <property type="nucleotide sequence ID" value="NZ_FNUJ01000003.1"/>
</dbReference>
<keyword evidence="3" id="KW-1185">Reference proteome</keyword>
<dbReference type="EMBL" id="FNUJ01000003">
    <property type="protein sequence ID" value="SEF27295.1"/>
    <property type="molecule type" value="Genomic_DNA"/>
</dbReference>
<feature type="transmembrane region" description="Helical" evidence="1">
    <location>
        <begin position="50"/>
        <end position="68"/>
    </location>
</feature>
<feature type="transmembrane region" description="Helical" evidence="1">
    <location>
        <begin position="12"/>
        <end position="30"/>
    </location>
</feature>
<protein>
    <submittedName>
        <fullName evidence="2">Uncharacterized protein</fullName>
    </submittedName>
</protein>
<gene>
    <name evidence="2" type="ORF">SAMN05421837_103726</name>
</gene>
<evidence type="ECO:0000313" key="2">
    <source>
        <dbReference type="EMBL" id="SEF27295.1"/>
    </source>
</evidence>
<feature type="transmembrane region" description="Helical" evidence="1">
    <location>
        <begin position="126"/>
        <end position="149"/>
    </location>
</feature>
<keyword evidence="1" id="KW-0812">Transmembrane</keyword>
<name>A0A1H5QMN4_9PSEU</name>
<evidence type="ECO:0000256" key="1">
    <source>
        <dbReference type="SAM" id="Phobius"/>
    </source>
</evidence>
<dbReference type="STRING" id="218821.SAMN05421837_103726"/>
<accession>A0A1H5QMN4</accession>
<organism evidence="2 3">
    <name type="scientific">Amycolatopsis pretoriensis</name>
    <dbReference type="NCBI Taxonomy" id="218821"/>
    <lineage>
        <taxon>Bacteria</taxon>
        <taxon>Bacillati</taxon>
        <taxon>Actinomycetota</taxon>
        <taxon>Actinomycetes</taxon>
        <taxon>Pseudonocardiales</taxon>
        <taxon>Pseudonocardiaceae</taxon>
        <taxon>Amycolatopsis</taxon>
    </lineage>
</organism>
<dbReference type="Proteomes" id="UP000198878">
    <property type="component" value="Unassembled WGS sequence"/>
</dbReference>
<keyword evidence="1" id="KW-1133">Transmembrane helix</keyword>
<proteinExistence type="predicted"/>
<sequence length="155" mass="16504">MAAKTVYRFVRVVGGAAVLVGATMFVFAAFDSLTHHRGPVSMADWGRPSSGAWIGVYGLGVAAFGLMLRAKPIYGPWRDFAGRLLHVVTLTTAPHLIEVGAKFSAPPDAPIGHATADEMQAAMVQFAIPVILSALVAYWVSGFLPFLTVNMTSKE</sequence>